<comment type="caution">
    <text evidence="1">The sequence shown here is derived from an EMBL/GenBank/DDBJ whole genome shotgun (WGS) entry which is preliminary data.</text>
</comment>
<reference evidence="1 2" key="1">
    <citation type="submission" date="2024-02" db="EMBL/GenBank/DDBJ databases">
        <authorList>
            <person name="Daric V."/>
            <person name="Darras S."/>
        </authorList>
    </citation>
    <scope>NUCLEOTIDE SEQUENCE [LARGE SCALE GENOMIC DNA]</scope>
</reference>
<dbReference type="Proteomes" id="UP001642483">
    <property type="component" value="Unassembled WGS sequence"/>
</dbReference>
<dbReference type="EMBL" id="CAWYQH010000108">
    <property type="protein sequence ID" value="CAK8688557.1"/>
    <property type="molecule type" value="Genomic_DNA"/>
</dbReference>
<protein>
    <submittedName>
        <fullName evidence="1">Uncharacterized protein</fullName>
    </submittedName>
</protein>
<proteinExistence type="predicted"/>
<accession>A0ABP0GB76</accession>
<sequence>MHTIISIAFFADMTIKVSWNHAFPLCFQHFLTQFIIESFLFFSATTTMGSIYRQKGNYFVSNCNFHYYHPCIYLPDQVTARSTASQIARFALTSFNGIFFNKNNDLLAIKPQRRLILH</sequence>
<evidence type="ECO:0000313" key="2">
    <source>
        <dbReference type="Proteomes" id="UP001642483"/>
    </source>
</evidence>
<gene>
    <name evidence="1" type="ORF">CVLEPA_LOCUS20557</name>
</gene>
<organism evidence="1 2">
    <name type="scientific">Clavelina lepadiformis</name>
    <name type="common">Light-bulb sea squirt</name>
    <name type="synonym">Ascidia lepadiformis</name>
    <dbReference type="NCBI Taxonomy" id="159417"/>
    <lineage>
        <taxon>Eukaryota</taxon>
        <taxon>Metazoa</taxon>
        <taxon>Chordata</taxon>
        <taxon>Tunicata</taxon>
        <taxon>Ascidiacea</taxon>
        <taxon>Aplousobranchia</taxon>
        <taxon>Clavelinidae</taxon>
        <taxon>Clavelina</taxon>
    </lineage>
</organism>
<keyword evidence="2" id="KW-1185">Reference proteome</keyword>
<name>A0ABP0GB76_CLALP</name>
<evidence type="ECO:0000313" key="1">
    <source>
        <dbReference type="EMBL" id="CAK8688557.1"/>
    </source>
</evidence>